<sequence length="108" mass="12187">MEVSEEDSTTRTANYSSETIDINFESSSLADNILSDDPGLWPETINNDFASNTLRQEPVPVPQNFNFSHRHRHLHEAHAENKWTIRTVMALHAAADAAKQSRCNNHSV</sequence>
<organism evidence="1 2">
    <name type="scientific">Ignelater luminosus</name>
    <name type="common">Cucubano</name>
    <name type="synonym">Pyrophorus luminosus</name>
    <dbReference type="NCBI Taxonomy" id="2038154"/>
    <lineage>
        <taxon>Eukaryota</taxon>
        <taxon>Metazoa</taxon>
        <taxon>Ecdysozoa</taxon>
        <taxon>Arthropoda</taxon>
        <taxon>Hexapoda</taxon>
        <taxon>Insecta</taxon>
        <taxon>Pterygota</taxon>
        <taxon>Neoptera</taxon>
        <taxon>Endopterygota</taxon>
        <taxon>Coleoptera</taxon>
        <taxon>Polyphaga</taxon>
        <taxon>Elateriformia</taxon>
        <taxon>Elateroidea</taxon>
        <taxon>Elateridae</taxon>
        <taxon>Agrypninae</taxon>
        <taxon>Pyrophorini</taxon>
        <taxon>Ignelater</taxon>
    </lineage>
</organism>
<evidence type="ECO:0000313" key="2">
    <source>
        <dbReference type="Proteomes" id="UP000801492"/>
    </source>
</evidence>
<dbReference type="AlphaFoldDB" id="A0A8K0CSP6"/>
<protein>
    <submittedName>
        <fullName evidence="1">Uncharacterized protein</fullName>
    </submittedName>
</protein>
<dbReference type="EMBL" id="VTPC01072807">
    <property type="protein sequence ID" value="KAF2888910.1"/>
    <property type="molecule type" value="Genomic_DNA"/>
</dbReference>
<comment type="caution">
    <text evidence="1">The sequence shown here is derived from an EMBL/GenBank/DDBJ whole genome shotgun (WGS) entry which is preliminary data.</text>
</comment>
<keyword evidence="2" id="KW-1185">Reference proteome</keyword>
<proteinExistence type="predicted"/>
<evidence type="ECO:0000313" key="1">
    <source>
        <dbReference type="EMBL" id="KAF2888910.1"/>
    </source>
</evidence>
<accession>A0A8K0CSP6</accession>
<dbReference type="Proteomes" id="UP000801492">
    <property type="component" value="Unassembled WGS sequence"/>
</dbReference>
<name>A0A8K0CSP6_IGNLU</name>
<gene>
    <name evidence="1" type="ORF">ILUMI_17262</name>
</gene>
<reference evidence="1" key="1">
    <citation type="submission" date="2019-08" db="EMBL/GenBank/DDBJ databases">
        <title>The genome of the North American firefly Photinus pyralis.</title>
        <authorList>
            <consortium name="Photinus pyralis genome working group"/>
            <person name="Fallon T.R."/>
            <person name="Sander Lower S.E."/>
            <person name="Weng J.-K."/>
        </authorList>
    </citation>
    <scope>NUCLEOTIDE SEQUENCE</scope>
    <source>
        <strain evidence="1">TRF0915ILg1</strain>
        <tissue evidence="1">Whole body</tissue>
    </source>
</reference>